<dbReference type="InterPro" id="IPR045122">
    <property type="entry name" value="Csc1-like"/>
</dbReference>
<dbReference type="VEuPathDB" id="FungiDB:SDRG_15838"/>
<feature type="transmembrane region" description="Helical" evidence="7">
    <location>
        <begin position="504"/>
        <end position="526"/>
    </location>
</feature>
<dbReference type="InterPro" id="IPR027815">
    <property type="entry name" value="CSC1/OSCA1-like_cyt"/>
</dbReference>
<organism evidence="11 12">
    <name type="scientific">Saprolegnia diclina (strain VS20)</name>
    <dbReference type="NCBI Taxonomy" id="1156394"/>
    <lineage>
        <taxon>Eukaryota</taxon>
        <taxon>Sar</taxon>
        <taxon>Stramenopiles</taxon>
        <taxon>Oomycota</taxon>
        <taxon>Saprolegniomycetes</taxon>
        <taxon>Saprolegniales</taxon>
        <taxon>Saprolegniaceae</taxon>
        <taxon>Saprolegnia</taxon>
    </lineage>
</organism>
<dbReference type="PANTHER" id="PTHR13018:SF5">
    <property type="entry name" value="RE44586P"/>
    <property type="match status" value="1"/>
</dbReference>
<feature type="transmembrane region" description="Helical" evidence="7">
    <location>
        <begin position="412"/>
        <end position="436"/>
    </location>
</feature>
<dbReference type="Pfam" id="PF13967">
    <property type="entry name" value="RSN1_TM"/>
    <property type="match status" value="1"/>
</dbReference>
<feature type="transmembrane region" description="Helical" evidence="7">
    <location>
        <begin position="101"/>
        <end position="119"/>
    </location>
</feature>
<dbReference type="Pfam" id="PF02714">
    <property type="entry name" value="RSN1_7TM"/>
    <property type="match status" value="1"/>
</dbReference>
<feature type="transmembrane region" description="Helical" evidence="7">
    <location>
        <begin position="701"/>
        <end position="722"/>
    </location>
</feature>
<dbReference type="AlphaFoldDB" id="T0PVQ3"/>
<dbReference type="InterPro" id="IPR003864">
    <property type="entry name" value="CSC1/OSCA1-like_7TM"/>
</dbReference>
<evidence type="ECO:0000256" key="2">
    <source>
        <dbReference type="ARBA" id="ARBA00007779"/>
    </source>
</evidence>
<feature type="transmembrane region" description="Helical" evidence="7">
    <location>
        <begin position="20"/>
        <end position="37"/>
    </location>
</feature>
<keyword evidence="3" id="KW-0813">Transport</keyword>
<evidence type="ECO:0000259" key="8">
    <source>
        <dbReference type="Pfam" id="PF02714"/>
    </source>
</evidence>
<sequence>MSSGSGDEATSPSRAIVTSMKIYLPILVVSVGALELLRRRHPVAFACRRRAGHLATSLASESFGFLEWVVPVAKVSDDAIVELCGLDALVLLRFLRLGRKLATCGILLSIVLLPVYATADWTSSTLDLLDREGITGLRPGDPRLWASLLSMYVLSLYTMHLLLAEYKAFVRRRHAFLSKLDVQQYSVVINDLPRTLRTREALTKYLKYLFPTSLQAVVLSVECGHLEGLVASRDHFRMKLEHALAESARSGDRPLHIVKTRGTAVDAIEYFERKLKSRNDVIPIEIETIEDKQRVLHAAMTDETLNDAACVSDHHYDEEDERHDNDLRESLIEYHAEWTQPSQSSKQTRSLLKIMRHSAFVTFSSLQSAHIAQQLLQTETPTTMLVEAAPAPADVVWENIGVSRKVRSTWQYVSVLLTTAIVVFWTIPTAVVASFAKVENLRQVWPSLDDAFAEHGWILSVFQQLAPLGLVAMTAIAPVVFSLLSRREGHASTASVDASIFVKLGYFQFIQIFFVSVFFGSFLTIVDNIRAILDSPSSIINLLGRSIPAQASSFMSFLIIKTGLSLSLELLRVVPYLLSRVYLVCAPQLTKRERSMPWYGLRPLNEPGELQYSMLLPDYYQAVLLTLTFSPMSPLMAYFGALFFALSDVVYRRQLLFVYDPNVHTTGAYWPHLYSFVITALVVAQCTLLGVLSLKQAPGPATAALVLPVLTLLFHFHVAALYPRTAANLPLLECCRLDVLRSPGATFPPTTYVQPALLARAPLRADYAELGSQAEGHASDSSSLVGLYAEFNRDEDNM</sequence>
<feature type="transmembrane region" description="Helical" evidence="7">
    <location>
        <begin position="456"/>
        <end position="484"/>
    </location>
</feature>
<evidence type="ECO:0000313" key="12">
    <source>
        <dbReference type="Proteomes" id="UP000030762"/>
    </source>
</evidence>
<evidence type="ECO:0000256" key="5">
    <source>
        <dbReference type="ARBA" id="ARBA00022989"/>
    </source>
</evidence>
<dbReference type="GO" id="GO:0005886">
    <property type="term" value="C:plasma membrane"/>
    <property type="evidence" value="ECO:0007669"/>
    <property type="project" value="TreeGrafter"/>
</dbReference>
<feature type="domain" description="CSC1/OSCA1-like 7TM region" evidence="8">
    <location>
        <begin position="412"/>
        <end position="691"/>
    </location>
</feature>
<protein>
    <recommendedName>
        <fullName evidence="13">CSC1/OSCA1-like 7TM region domain-containing protein</fullName>
    </recommendedName>
</protein>
<evidence type="ECO:0000259" key="10">
    <source>
        <dbReference type="Pfam" id="PF14703"/>
    </source>
</evidence>
<feature type="transmembrane region" description="Helical" evidence="7">
    <location>
        <begin position="144"/>
        <end position="164"/>
    </location>
</feature>
<accession>T0PVQ3</accession>
<feature type="transmembrane region" description="Helical" evidence="7">
    <location>
        <begin position="673"/>
        <end position="694"/>
    </location>
</feature>
<evidence type="ECO:0000256" key="7">
    <source>
        <dbReference type="SAM" id="Phobius"/>
    </source>
</evidence>
<feature type="domain" description="CSC1/OSCA1-like cytosolic" evidence="10">
    <location>
        <begin position="352"/>
        <end position="399"/>
    </location>
</feature>
<evidence type="ECO:0000256" key="6">
    <source>
        <dbReference type="ARBA" id="ARBA00023136"/>
    </source>
</evidence>
<evidence type="ECO:0000256" key="3">
    <source>
        <dbReference type="ARBA" id="ARBA00022448"/>
    </source>
</evidence>
<dbReference type="EMBL" id="JH767234">
    <property type="protein sequence ID" value="EQC26351.1"/>
    <property type="molecule type" value="Genomic_DNA"/>
</dbReference>
<dbReference type="GO" id="GO:0005227">
    <property type="term" value="F:calcium-activated cation channel activity"/>
    <property type="evidence" value="ECO:0007669"/>
    <property type="project" value="InterPro"/>
</dbReference>
<dbReference type="eggNOG" id="KOG1134">
    <property type="taxonomic scope" value="Eukaryota"/>
</dbReference>
<evidence type="ECO:0008006" key="13">
    <source>
        <dbReference type="Google" id="ProtNLM"/>
    </source>
</evidence>
<keyword evidence="4 7" id="KW-0812">Transmembrane</keyword>
<dbReference type="InParanoid" id="T0PVQ3"/>
<evidence type="ECO:0000256" key="1">
    <source>
        <dbReference type="ARBA" id="ARBA00004141"/>
    </source>
</evidence>
<dbReference type="PANTHER" id="PTHR13018">
    <property type="entry name" value="PROBABLE MEMBRANE PROTEIN DUF221-RELATED"/>
    <property type="match status" value="1"/>
</dbReference>
<reference evidence="11 12" key="1">
    <citation type="submission" date="2012-04" db="EMBL/GenBank/DDBJ databases">
        <title>The Genome Sequence of Saprolegnia declina VS20.</title>
        <authorList>
            <consortium name="The Broad Institute Genome Sequencing Platform"/>
            <person name="Russ C."/>
            <person name="Nusbaum C."/>
            <person name="Tyler B."/>
            <person name="van West P."/>
            <person name="Dieguez-Uribeondo J."/>
            <person name="de Bruijn I."/>
            <person name="Tripathy S."/>
            <person name="Jiang R."/>
            <person name="Young S.K."/>
            <person name="Zeng Q."/>
            <person name="Gargeya S."/>
            <person name="Fitzgerald M."/>
            <person name="Haas B."/>
            <person name="Abouelleil A."/>
            <person name="Alvarado L."/>
            <person name="Arachchi H.M."/>
            <person name="Berlin A."/>
            <person name="Chapman S.B."/>
            <person name="Goldberg J."/>
            <person name="Griggs A."/>
            <person name="Gujja S."/>
            <person name="Hansen M."/>
            <person name="Howarth C."/>
            <person name="Imamovic A."/>
            <person name="Larimer J."/>
            <person name="McCowen C."/>
            <person name="Montmayeur A."/>
            <person name="Murphy C."/>
            <person name="Neiman D."/>
            <person name="Pearson M."/>
            <person name="Priest M."/>
            <person name="Roberts A."/>
            <person name="Saif S."/>
            <person name="Shea T."/>
            <person name="Sisk P."/>
            <person name="Sykes S."/>
            <person name="Wortman J."/>
            <person name="Nusbaum C."/>
            <person name="Birren B."/>
        </authorList>
    </citation>
    <scope>NUCLEOTIDE SEQUENCE [LARGE SCALE GENOMIC DNA]</scope>
    <source>
        <strain evidence="11 12">VS20</strain>
    </source>
</reference>
<feature type="domain" description="CSC1/OSCA1-like cytosolic" evidence="10">
    <location>
        <begin position="184"/>
        <end position="299"/>
    </location>
</feature>
<feature type="domain" description="CSC1/OSCA1-like N-terminal transmembrane" evidence="9">
    <location>
        <begin position="15"/>
        <end position="164"/>
    </location>
</feature>
<dbReference type="OMA" id="CSCKKEN"/>
<dbReference type="RefSeq" id="XP_008620244.1">
    <property type="nucleotide sequence ID" value="XM_008622022.1"/>
</dbReference>
<evidence type="ECO:0000256" key="4">
    <source>
        <dbReference type="ARBA" id="ARBA00022692"/>
    </source>
</evidence>
<dbReference type="OrthoDB" id="1689567at2759"/>
<name>T0PVQ3_SAPDV</name>
<comment type="subcellular location">
    <subcellularLocation>
        <location evidence="1">Membrane</location>
        <topology evidence="1">Multi-pass membrane protein</topology>
    </subcellularLocation>
</comment>
<dbReference type="GeneID" id="19956565"/>
<dbReference type="InterPro" id="IPR032880">
    <property type="entry name" value="CSC1/OSCA1-like_N"/>
</dbReference>
<comment type="similarity">
    <text evidence="2">Belongs to the CSC1 (TC 1.A.17) family.</text>
</comment>
<dbReference type="Pfam" id="PF14703">
    <property type="entry name" value="PHM7_cyt"/>
    <property type="match status" value="2"/>
</dbReference>
<gene>
    <name evidence="11" type="ORF">SDRG_15838</name>
</gene>
<keyword evidence="6 7" id="KW-0472">Membrane</keyword>
<keyword evidence="5 7" id="KW-1133">Transmembrane helix</keyword>
<evidence type="ECO:0000313" key="11">
    <source>
        <dbReference type="EMBL" id="EQC26351.1"/>
    </source>
</evidence>
<dbReference type="Proteomes" id="UP000030762">
    <property type="component" value="Unassembled WGS sequence"/>
</dbReference>
<keyword evidence="12" id="KW-1185">Reference proteome</keyword>
<feature type="transmembrane region" description="Helical" evidence="7">
    <location>
        <begin position="635"/>
        <end position="653"/>
    </location>
</feature>
<evidence type="ECO:0000259" key="9">
    <source>
        <dbReference type="Pfam" id="PF13967"/>
    </source>
</evidence>
<proteinExistence type="inferred from homology"/>